<dbReference type="RefSeq" id="WP_237889723.1">
    <property type="nucleotide sequence ID" value="NZ_JAKLTY010000002.1"/>
</dbReference>
<organism evidence="3 4">
    <name type="scientific">Bradyrhizobium zhengyangense</name>
    <dbReference type="NCBI Taxonomy" id="2911009"/>
    <lineage>
        <taxon>Bacteria</taxon>
        <taxon>Pseudomonadati</taxon>
        <taxon>Pseudomonadota</taxon>
        <taxon>Alphaproteobacteria</taxon>
        <taxon>Hyphomicrobiales</taxon>
        <taxon>Nitrobacteraceae</taxon>
        <taxon>Bradyrhizobium</taxon>
    </lineage>
</organism>
<evidence type="ECO:0000256" key="2">
    <source>
        <dbReference type="SAM" id="SignalP"/>
    </source>
</evidence>
<evidence type="ECO:0000313" key="4">
    <source>
        <dbReference type="Proteomes" id="UP001139054"/>
    </source>
</evidence>
<gene>
    <name evidence="3" type="ORF">L6654_03165</name>
</gene>
<feature type="chain" id="PRO_5040853051" evidence="2">
    <location>
        <begin position="22"/>
        <end position="156"/>
    </location>
</feature>
<dbReference type="EMBL" id="JAKLTY010000002">
    <property type="protein sequence ID" value="MCG2625612.1"/>
    <property type="molecule type" value="Genomic_DNA"/>
</dbReference>
<feature type="region of interest" description="Disordered" evidence="1">
    <location>
        <begin position="29"/>
        <end position="55"/>
    </location>
</feature>
<dbReference type="AlphaFoldDB" id="A0A9X1R1N4"/>
<protein>
    <submittedName>
        <fullName evidence="3">Uncharacterized protein</fullName>
    </submittedName>
</protein>
<dbReference type="Proteomes" id="UP001139054">
    <property type="component" value="Unassembled WGS sequence"/>
</dbReference>
<feature type="signal peptide" evidence="2">
    <location>
        <begin position="1"/>
        <end position="21"/>
    </location>
</feature>
<reference evidence="3" key="1">
    <citation type="submission" date="2022-01" db="EMBL/GenBank/DDBJ databases">
        <title>Genome sequnece data of strain Bradyrhizobium sp. nov.</title>
        <authorList>
            <person name="Zhang J."/>
        </authorList>
    </citation>
    <scope>NUCLEOTIDE SEQUENCE</scope>
    <source>
        <strain evidence="3">WYCCWR 13023</strain>
    </source>
</reference>
<proteinExistence type="predicted"/>
<accession>A0A9X1R1N4</accession>
<keyword evidence="2" id="KW-0732">Signal</keyword>
<evidence type="ECO:0000313" key="3">
    <source>
        <dbReference type="EMBL" id="MCG2625612.1"/>
    </source>
</evidence>
<sequence length="156" mass="17240">MRSKLLFAFLLALAPVTQSLAESFGDELRRLAPPAPPSPPKEVRPSKDELTARAKKEAEGAVAIWRAQLRGLAAHGDTSYVWEFHNPNYFPNGIVSLELQSMDEMRTYCGTYFGIIERGLPGVTLNLKYWNGPSYEGKPSGCQITASWAGPRDQAK</sequence>
<name>A0A9X1R1N4_9BRAD</name>
<feature type="compositionally biased region" description="Basic and acidic residues" evidence="1">
    <location>
        <begin position="41"/>
        <end position="55"/>
    </location>
</feature>
<comment type="caution">
    <text evidence="3">The sequence shown here is derived from an EMBL/GenBank/DDBJ whole genome shotgun (WGS) entry which is preliminary data.</text>
</comment>
<evidence type="ECO:0000256" key="1">
    <source>
        <dbReference type="SAM" id="MobiDB-lite"/>
    </source>
</evidence>